<dbReference type="AlphaFoldDB" id="A0A9W6YJI8"/>
<gene>
    <name evidence="1" type="ORF">Plil01_001865400</name>
</gene>
<dbReference type="EMBL" id="BSXW01012546">
    <property type="protein sequence ID" value="GMF66116.1"/>
    <property type="molecule type" value="Genomic_DNA"/>
</dbReference>
<evidence type="ECO:0000313" key="2">
    <source>
        <dbReference type="Proteomes" id="UP001165083"/>
    </source>
</evidence>
<evidence type="ECO:0000313" key="1">
    <source>
        <dbReference type="EMBL" id="GMF66116.1"/>
    </source>
</evidence>
<comment type="caution">
    <text evidence="1">The sequence shown here is derived from an EMBL/GenBank/DDBJ whole genome shotgun (WGS) entry which is preliminary data.</text>
</comment>
<accession>A0A9W6YJI8</accession>
<protein>
    <submittedName>
        <fullName evidence="1">Unnamed protein product</fullName>
    </submittedName>
</protein>
<reference evidence="1" key="1">
    <citation type="submission" date="2023-04" db="EMBL/GenBank/DDBJ databases">
        <title>Phytophthora lilii NBRC 32176.</title>
        <authorList>
            <person name="Ichikawa N."/>
            <person name="Sato H."/>
            <person name="Tonouchi N."/>
        </authorList>
    </citation>
    <scope>NUCLEOTIDE SEQUENCE</scope>
    <source>
        <strain evidence="1">NBRC 32176</strain>
    </source>
</reference>
<sequence length="147" mass="15703">MARRISSHALKEVVPQCARHNSLQALEVVTSRFNQLAALWEAAQVELMACAKYGTSSLLTMKPGVSLQLTGCLPMSSTHCLQASKILGSVASVRMTSTSFMSCTGLKKCSPTTCDARPEEPAKSEMASDDVLEARMAEGLATLPRLA</sequence>
<dbReference type="Proteomes" id="UP001165083">
    <property type="component" value="Unassembled WGS sequence"/>
</dbReference>
<organism evidence="1 2">
    <name type="scientific">Phytophthora lilii</name>
    <dbReference type="NCBI Taxonomy" id="2077276"/>
    <lineage>
        <taxon>Eukaryota</taxon>
        <taxon>Sar</taxon>
        <taxon>Stramenopiles</taxon>
        <taxon>Oomycota</taxon>
        <taxon>Peronosporomycetes</taxon>
        <taxon>Peronosporales</taxon>
        <taxon>Peronosporaceae</taxon>
        <taxon>Phytophthora</taxon>
    </lineage>
</organism>
<proteinExistence type="predicted"/>
<keyword evidence="2" id="KW-1185">Reference proteome</keyword>
<name>A0A9W6YJI8_9STRA</name>